<gene>
    <name evidence="1" type="ORF">CK203_032161</name>
</gene>
<reference evidence="1 2" key="1">
    <citation type="journal article" date="2018" name="PLoS Genet.">
        <title>Population sequencing reveals clonal diversity and ancestral inbreeding in the grapevine cultivar Chardonnay.</title>
        <authorList>
            <person name="Roach M.J."/>
            <person name="Johnson D.L."/>
            <person name="Bohlmann J."/>
            <person name="van Vuuren H.J."/>
            <person name="Jones S.J."/>
            <person name="Pretorius I.S."/>
            <person name="Schmidt S.A."/>
            <person name="Borneman A.R."/>
        </authorList>
    </citation>
    <scope>NUCLEOTIDE SEQUENCE [LARGE SCALE GENOMIC DNA]</scope>
    <source>
        <strain evidence="2">cv. Chardonnay</strain>
        <tissue evidence="1">Leaf</tissue>
    </source>
</reference>
<dbReference type="EMBL" id="QGNW01000092">
    <property type="protein sequence ID" value="RVW98671.1"/>
    <property type="molecule type" value="Genomic_DNA"/>
</dbReference>
<name>A0A438IPR8_VITVI</name>
<comment type="caution">
    <text evidence="1">The sequence shown here is derived from an EMBL/GenBank/DDBJ whole genome shotgun (WGS) entry which is preliminary data.</text>
</comment>
<organism evidence="1 2">
    <name type="scientific">Vitis vinifera</name>
    <name type="common">Grape</name>
    <dbReference type="NCBI Taxonomy" id="29760"/>
    <lineage>
        <taxon>Eukaryota</taxon>
        <taxon>Viridiplantae</taxon>
        <taxon>Streptophyta</taxon>
        <taxon>Embryophyta</taxon>
        <taxon>Tracheophyta</taxon>
        <taxon>Spermatophyta</taxon>
        <taxon>Magnoliopsida</taxon>
        <taxon>eudicotyledons</taxon>
        <taxon>Gunneridae</taxon>
        <taxon>Pentapetalae</taxon>
        <taxon>rosids</taxon>
        <taxon>Vitales</taxon>
        <taxon>Vitaceae</taxon>
        <taxon>Viteae</taxon>
        <taxon>Vitis</taxon>
    </lineage>
</organism>
<proteinExistence type="predicted"/>
<dbReference type="Proteomes" id="UP000288805">
    <property type="component" value="Unassembled WGS sequence"/>
</dbReference>
<dbReference type="AlphaFoldDB" id="A0A438IPR8"/>
<sequence length="119" mass="13625">MEEDLALWKGGKNGKFEVKEAYELLISHSTCFFRKRAFGWRTFLQSLRSLRGKLLGGGFSRLIGYQREGGSFLIAVIYAAWMRKTSTISYTIVQWLECMGDCPGLVGAQWVFPESCKRR</sequence>
<accession>A0A438IPR8</accession>
<evidence type="ECO:0000313" key="2">
    <source>
        <dbReference type="Proteomes" id="UP000288805"/>
    </source>
</evidence>
<protein>
    <submittedName>
        <fullName evidence="1">Uncharacterized protein</fullName>
    </submittedName>
</protein>
<evidence type="ECO:0000313" key="1">
    <source>
        <dbReference type="EMBL" id="RVW98671.1"/>
    </source>
</evidence>